<dbReference type="GO" id="GO:0016840">
    <property type="term" value="F:carbon-nitrogen lyase activity"/>
    <property type="evidence" value="ECO:0007669"/>
    <property type="project" value="UniProtKB-UniRule"/>
</dbReference>
<name>A0A1Y2JLZ9_BRAJP</name>
<comment type="catalytic activity">
    <reaction evidence="8">
        <text>6-carboxy-5,6,7,8-tetrahydropterin + H(+) = 7-carboxy-7-carbaguanine + NH4(+)</text>
        <dbReference type="Rhea" id="RHEA:27974"/>
        <dbReference type="ChEBI" id="CHEBI:15378"/>
        <dbReference type="ChEBI" id="CHEBI:28938"/>
        <dbReference type="ChEBI" id="CHEBI:61032"/>
        <dbReference type="ChEBI" id="CHEBI:61036"/>
        <dbReference type="EC" id="4.3.99.3"/>
    </reaction>
</comment>
<feature type="binding site" evidence="8">
    <location>
        <begin position="11"/>
        <end position="13"/>
    </location>
    <ligand>
        <name>substrate</name>
    </ligand>
</feature>
<evidence type="ECO:0000256" key="5">
    <source>
        <dbReference type="ARBA" id="ARBA00023004"/>
    </source>
</evidence>
<evidence type="ECO:0000256" key="3">
    <source>
        <dbReference type="ARBA" id="ARBA00022723"/>
    </source>
</evidence>
<dbReference type="SUPFAM" id="SSF102114">
    <property type="entry name" value="Radical SAM enzymes"/>
    <property type="match status" value="1"/>
</dbReference>
<feature type="binding site" evidence="8">
    <location>
        <position position="91"/>
    </location>
    <ligand>
        <name>S-adenosyl-L-methionine</name>
        <dbReference type="ChEBI" id="CHEBI:59789"/>
    </ligand>
</feature>
<comment type="function">
    <text evidence="8">Catalyzes the complex heterocyclic radical-mediated conversion of 6-carboxy-5,6,7,8-tetrahydropterin (CPH4) to 7-carboxy-7-deazaguanine (CDG), a step common to the biosynthetic pathways of all 7-deazapurine-containing compounds.</text>
</comment>
<dbReference type="PANTHER" id="PTHR42836:SF1">
    <property type="entry name" value="7-CARBOXY-7-DEAZAGUANINE SYNTHASE"/>
    <property type="match status" value="1"/>
</dbReference>
<dbReference type="InterPro" id="IPR024924">
    <property type="entry name" value="7-CO-7-deazaguanine_synth-like"/>
</dbReference>
<feature type="binding site" evidence="8">
    <location>
        <begin position="36"/>
        <end position="38"/>
    </location>
    <ligand>
        <name>S-adenosyl-L-methionine</name>
        <dbReference type="ChEBI" id="CHEBI:59789"/>
    </ligand>
</feature>
<keyword evidence="1 8" id="KW-0004">4Fe-4S</keyword>
<comment type="caution">
    <text evidence="8">Lacks conserved residue(s) required for the propagation of feature annotation.</text>
</comment>
<dbReference type="PIRSF" id="PIRSF000370">
    <property type="entry name" value="QueE"/>
    <property type="match status" value="1"/>
</dbReference>
<evidence type="ECO:0000256" key="8">
    <source>
        <dbReference type="HAMAP-Rule" id="MF_00917"/>
    </source>
</evidence>
<keyword evidence="8" id="KW-0671">Queuosine biosynthesis</keyword>
<evidence type="ECO:0000256" key="4">
    <source>
        <dbReference type="ARBA" id="ARBA00022842"/>
    </source>
</evidence>
<dbReference type="InterPro" id="IPR007197">
    <property type="entry name" value="rSAM"/>
</dbReference>
<keyword evidence="4 8" id="KW-0460">Magnesium</keyword>
<evidence type="ECO:0000256" key="6">
    <source>
        <dbReference type="ARBA" id="ARBA00023014"/>
    </source>
</evidence>
<feature type="binding site" evidence="8">
    <location>
        <position position="34"/>
    </location>
    <ligand>
        <name>[4Fe-4S] cluster</name>
        <dbReference type="ChEBI" id="CHEBI:49883"/>
        <note>4Fe-4S-S-AdoMet</note>
    </ligand>
</feature>
<protein>
    <recommendedName>
        <fullName evidence="8">7-carboxy-7-deazaguanine synthase</fullName>
        <shortName evidence="8">CDG synthase</shortName>
        <ecNumber evidence="8">4.3.99.3</ecNumber>
    </recommendedName>
    <alternativeName>
        <fullName evidence="8">Queuosine biosynthesis protein QueE</fullName>
    </alternativeName>
</protein>
<keyword evidence="3 8" id="KW-0479">Metal-binding</keyword>
<dbReference type="GO" id="GO:0008616">
    <property type="term" value="P:tRNA queuosine(34) biosynthetic process"/>
    <property type="evidence" value="ECO:0007669"/>
    <property type="project" value="UniProtKB-UniRule"/>
</dbReference>
<comment type="cofactor">
    <cofactor evidence="8">
        <name>S-adenosyl-L-methionine</name>
        <dbReference type="ChEBI" id="CHEBI:59789"/>
    </cofactor>
    <text evidence="8">Binds 1 S-adenosyl-L-methionine per subunit.</text>
</comment>
<evidence type="ECO:0000256" key="2">
    <source>
        <dbReference type="ARBA" id="ARBA00022691"/>
    </source>
</evidence>
<dbReference type="Gene3D" id="3.20.20.70">
    <property type="entry name" value="Aldolase class I"/>
    <property type="match status" value="1"/>
</dbReference>
<dbReference type="InterPro" id="IPR013785">
    <property type="entry name" value="Aldolase_TIM"/>
</dbReference>
<organism evidence="10 11">
    <name type="scientific">Bradyrhizobium japonicum</name>
    <dbReference type="NCBI Taxonomy" id="375"/>
    <lineage>
        <taxon>Bacteria</taxon>
        <taxon>Pseudomonadati</taxon>
        <taxon>Pseudomonadota</taxon>
        <taxon>Alphaproteobacteria</taxon>
        <taxon>Hyphomicrobiales</taxon>
        <taxon>Nitrobacteraceae</taxon>
        <taxon>Bradyrhizobium</taxon>
    </lineage>
</organism>
<comment type="caution">
    <text evidence="10">The sequence shown here is derived from an EMBL/GenBank/DDBJ whole genome shotgun (WGS) entry which is preliminary data.</text>
</comment>
<feature type="domain" description="Radical SAM core" evidence="9">
    <location>
        <begin position="17"/>
        <end position="217"/>
    </location>
</feature>
<keyword evidence="6 8" id="KW-0411">Iron-sulfur</keyword>
<reference evidence="10 11" key="1">
    <citation type="submission" date="2017-03" db="EMBL/GenBank/DDBJ databases">
        <title>Whole genome sequences of fourteen strains of Bradyrhizobium canariense and one strain of Bradyrhizobium japonicum isolated from Lupinus (Papilionoideae: Genisteae) species in Algeria.</title>
        <authorList>
            <person name="Crovadore J."/>
            <person name="Chekireb D."/>
            <person name="Brachmann A."/>
            <person name="Chablais R."/>
            <person name="Cochard B."/>
            <person name="Lefort F."/>
        </authorList>
    </citation>
    <scope>NUCLEOTIDE SEQUENCE [LARGE SCALE GENOMIC DNA]</scope>
    <source>
        <strain evidence="10 11">UBMA197</strain>
    </source>
</reference>
<comment type="similarity">
    <text evidence="8">Belongs to the radical SAM superfamily. 7-carboxy-7-deazaguanine synthase family.</text>
</comment>
<dbReference type="AlphaFoldDB" id="A0A1Y2JLZ9"/>
<comment type="pathway">
    <text evidence="8">Purine metabolism; 7-cyano-7-deazaguanine biosynthesis.</text>
</comment>
<proteinExistence type="inferred from homology"/>
<evidence type="ECO:0000259" key="9">
    <source>
        <dbReference type="PROSITE" id="PS51918"/>
    </source>
</evidence>
<dbReference type="GO" id="GO:0000287">
    <property type="term" value="F:magnesium ion binding"/>
    <property type="evidence" value="ECO:0007669"/>
    <property type="project" value="UniProtKB-UniRule"/>
</dbReference>
<keyword evidence="2 8" id="KW-0949">S-adenosyl-L-methionine</keyword>
<dbReference type="SFLD" id="SFLDS00029">
    <property type="entry name" value="Radical_SAM"/>
    <property type="match status" value="1"/>
</dbReference>
<dbReference type="HAMAP" id="MF_00917">
    <property type="entry name" value="QueE"/>
    <property type="match status" value="1"/>
</dbReference>
<feature type="binding site" evidence="8">
    <location>
        <position position="26"/>
    </location>
    <ligand>
        <name>substrate</name>
    </ligand>
</feature>
<dbReference type="UniPathway" id="UPA00391"/>
<comment type="subunit">
    <text evidence="8">Homodimer.</text>
</comment>
<dbReference type="Pfam" id="PF04055">
    <property type="entry name" value="Radical_SAM"/>
    <property type="match status" value="1"/>
</dbReference>
<comment type="cofactor">
    <cofactor evidence="8">
        <name>[4Fe-4S] cluster</name>
        <dbReference type="ChEBI" id="CHEBI:49883"/>
    </cofactor>
    <text evidence="8">Binds 1 [4Fe-4S] cluster. The cluster is coordinated with 3 cysteines and an exchangeable S-adenosyl-L-methionine.</text>
</comment>
<dbReference type="InterPro" id="IPR058240">
    <property type="entry name" value="rSAM_sf"/>
</dbReference>
<evidence type="ECO:0000313" key="10">
    <source>
        <dbReference type="EMBL" id="OSJ31586.1"/>
    </source>
</evidence>
<sequence length="217" mass="24087">MLPVNELFETVQGEATFTGMPSTFVRLQGCDVGCPWCDTKYTWELNHAPPDPLAIILGKIEPSPSFAAVSIDELVQTLSQSQSRHLVLTGGEPCMYDLTELSGRMIADGWTVQVETSGTEPIRIDPRAWVTVSPKLNMPGGMTFQAEAWQRANEIKMPIGKPADVEELLALVRLHGPALVWLQPLSMSKKATELCMEAARQNRWRISVQTHKFLGVR</sequence>
<dbReference type="Proteomes" id="UP000193335">
    <property type="component" value="Unassembled WGS sequence"/>
</dbReference>
<accession>A0A1Y2JLZ9</accession>
<dbReference type="PANTHER" id="PTHR42836">
    <property type="entry name" value="7-CARBOXY-7-DEAZAGUANINE SYNTHASE"/>
    <property type="match status" value="1"/>
</dbReference>
<dbReference type="EMBL" id="NAFL01000255">
    <property type="protein sequence ID" value="OSJ31586.1"/>
    <property type="molecule type" value="Genomic_DNA"/>
</dbReference>
<dbReference type="NCBIfam" id="TIGR04322">
    <property type="entry name" value="rSAM_QueE_Ecoli"/>
    <property type="match status" value="1"/>
</dbReference>
<feature type="binding site" evidence="8">
    <location>
        <position position="30"/>
    </location>
    <ligand>
        <name>[4Fe-4S] cluster</name>
        <dbReference type="ChEBI" id="CHEBI:49883"/>
        <note>4Fe-4S-S-AdoMet</note>
    </ligand>
</feature>
<gene>
    <name evidence="8" type="primary">queE</name>
    <name evidence="10" type="ORF">BSZ19_22020</name>
</gene>
<keyword evidence="7 8" id="KW-0456">Lyase</keyword>
<dbReference type="PROSITE" id="PS51918">
    <property type="entry name" value="RADICAL_SAM"/>
    <property type="match status" value="1"/>
</dbReference>
<feature type="binding site" evidence="8">
    <location>
        <position position="37"/>
    </location>
    <ligand>
        <name>[4Fe-4S] cluster</name>
        <dbReference type="ChEBI" id="CHEBI:49883"/>
        <note>4Fe-4S-S-AdoMet</note>
    </ligand>
</feature>
<evidence type="ECO:0000256" key="7">
    <source>
        <dbReference type="ARBA" id="ARBA00023239"/>
    </source>
</evidence>
<dbReference type="InterPro" id="IPR027609">
    <property type="entry name" value="rSAM_QueE_proteobac"/>
</dbReference>
<comment type="cofactor">
    <cofactor evidence="8">
        <name>Mg(2+)</name>
        <dbReference type="ChEBI" id="CHEBI:18420"/>
    </cofactor>
</comment>
<evidence type="ECO:0000256" key="1">
    <source>
        <dbReference type="ARBA" id="ARBA00022485"/>
    </source>
</evidence>
<dbReference type="EC" id="4.3.99.3" evidence="8"/>
<evidence type="ECO:0000313" key="11">
    <source>
        <dbReference type="Proteomes" id="UP000193335"/>
    </source>
</evidence>
<dbReference type="GO" id="GO:0051539">
    <property type="term" value="F:4 iron, 4 sulfur cluster binding"/>
    <property type="evidence" value="ECO:0007669"/>
    <property type="project" value="UniProtKB-UniRule"/>
</dbReference>
<feature type="binding site" evidence="8">
    <location>
        <begin position="133"/>
        <end position="135"/>
    </location>
    <ligand>
        <name>S-adenosyl-L-methionine</name>
        <dbReference type="ChEBI" id="CHEBI:59789"/>
    </ligand>
</feature>
<feature type="binding site" evidence="8">
    <location>
        <position position="39"/>
    </location>
    <ligand>
        <name>Mg(2+)</name>
        <dbReference type="ChEBI" id="CHEBI:18420"/>
    </ligand>
</feature>
<feature type="binding site" evidence="8">
    <location>
        <position position="89"/>
    </location>
    <ligand>
        <name>substrate</name>
    </ligand>
</feature>
<dbReference type="GO" id="GO:1904047">
    <property type="term" value="F:S-adenosyl-L-methionine binding"/>
    <property type="evidence" value="ECO:0007669"/>
    <property type="project" value="UniProtKB-UniRule"/>
</dbReference>
<keyword evidence="5 8" id="KW-0408">Iron</keyword>